<evidence type="ECO:0000256" key="2">
    <source>
        <dbReference type="ARBA" id="ARBA00022737"/>
    </source>
</evidence>
<dbReference type="PROSITE" id="PS51375">
    <property type="entry name" value="PPR"/>
    <property type="match status" value="3"/>
</dbReference>
<dbReference type="Pfam" id="PF13041">
    <property type="entry name" value="PPR_2"/>
    <property type="match status" value="2"/>
</dbReference>
<feature type="repeat" description="PPR" evidence="3">
    <location>
        <begin position="60"/>
        <end position="94"/>
    </location>
</feature>
<evidence type="ECO:0000313" key="5">
    <source>
        <dbReference type="Proteomes" id="UP000596660"/>
    </source>
</evidence>
<evidence type="ECO:0008006" key="6">
    <source>
        <dbReference type="Google" id="ProtNLM"/>
    </source>
</evidence>
<keyword evidence="5" id="KW-1185">Reference proteome</keyword>
<dbReference type="NCBIfam" id="TIGR00756">
    <property type="entry name" value="PPR"/>
    <property type="match status" value="4"/>
</dbReference>
<reference evidence="4" key="1">
    <citation type="journal article" date="2017" name="Nature">
        <title>The genome of Chenopodium quinoa.</title>
        <authorList>
            <person name="Jarvis D.E."/>
            <person name="Ho Y.S."/>
            <person name="Lightfoot D.J."/>
            <person name="Schmoeckel S.M."/>
            <person name="Li B."/>
            <person name="Borm T.J.A."/>
            <person name="Ohyanagi H."/>
            <person name="Mineta K."/>
            <person name="Michell C.T."/>
            <person name="Saber N."/>
            <person name="Kharbatia N.M."/>
            <person name="Rupper R.R."/>
            <person name="Sharp A.R."/>
            <person name="Dally N."/>
            <person name="Boughton B.A."/>
            <person name="Woo Y.H."/>
            <person name="Gao G."/>
            <person name="Schijlen E.G.W.M."/>
            <person name="Guo X."/>
            <person name="Momin A.A."/>
            <person name="Negrao S."/>
            <person name="Al-Babili S."/>
            <person name="Gehring C."/>
            <person name="Roessner U."/>
            <person name="Jung C."/>
            <person name="Murphy K."/>
            <person name="Arold S.T."/>
            <person name="Gojobori T."/>
            <person name="van der Linden C.G."/>
            <person name="van Loo E.N."/>
            <person name="Jellen E.N."/>
            <person name="Maughan P.J."/>
            <person name="Tester M."/>
        </authorList>
    </citation>
    <scope>NUCLEOTIDE SEQUENCE [LARGE SCALE GENOMIC DNA]</scope>
    <source>
        <strain evidence="4">cv. PI 614886</strain>
    </source>
</reference>
<feature type="repeat" description="PPR" evidence="3">
    <location>
        <begin position="95"/>
        <end position="129"/>
    </location>
</feature>
<proteinExistence type="inferred from homology"/>
<dbReference type="Proteomes" id="UP000596660">
    <property type="component" value="Unplaced"/>
</dbReference>
<sequence>MRLLSLFLRKYNLDLILSLTLFYTALSSIVFARTGLYNSGSGDEAQRVLTEMLESNIAPNVKTYSMLVDMFCKDGCVDQAQSLIKHMTERGVPPNIITYSALLDGYCLRGQMEDAENLLHLMAENGCEPNLTTNVLYGIKPNMHSVGILANCYCHLGRVDFGFSLLAKRLKLGFPLDRVIFNTLINGLQPDVKTYNIMVKGFCKKGLMSEVAQVLRIMEEDGCPPNDRTYNTIIRGFILGNDLSNALYYRDIMVGKGFKADAATFSLFVGLLSSENLSDSKKDLLQKFIS</sequence>
<evidence type="ECO:0000256" key="1">
    <source>
        <dbReference type="ARBA" id="ARBA00007626"/>
    </source>
</evidence>
<dbReference type="Gramene" id="AUR62000614-RA">
    <property type="protein sequence ID" value="AUR62000614-RA:cds"/>
    <property type="gene ID" value="AUR62000614"/>
</dbReference>
<dbReference type="EnsemblPlants" id="AUR62000614-RA">
    <property type="protein sequence ID" value="AUR62000614-RA:cds"/>
    <property type="gene ID" value="AUR62000614"/>
</dbReference>
<keyword evidence="2" id="KW-0677">Repeat</keyword>
<evidence type="ECO:0000313" key="4">
    <source>
        <dbReference type="EnsemblPlants" id="AUR62000614-RA:cds"/>
    </source>
</evidence>
<organism evidence="4 5">
    <name type="scientific">Chenopodium quinoa</name>
    <name type="common">Quinoa</name>
    <dbReference type="NCBI Taxonomy" id="63459"/>
    <lineage>
        <taxon>Eukaryota</taxon>
        <taxon>Viridiplantae</taxon>
        <taxon>Streptophyta</taxon>
        <taxon>Embryophyta</taxon>
        <taxon>Tracheophyta</taxon>
        <taxon>Spermatophyta</taxon>
        <taxon>Magnoliopsida</taxon>
        <taxon>eudicotyledons</taxon>
        <taxon>Gunneridae</taxon>
        <taxon>Pentapetalae</taxon>
        <taxon>Caryophyllales</taxon>
        <taxon>Chenopodiaceae</taxon>
        <taxon>Chenopodioideae</taxon>
        <taxon>Atripliceae</taxon>
        <taxon>Chenopodium</taxon>
    </lineage>
</organism>
<comment type="similarity">
    <text evidence="1">Belongs to the PPR family. P subfamily.</text>
</comment>
<feature type="repeat" description="PPR" evidence="3">
    <location>
        <begin position="191"/>
        <end position="225"/>
    </location>
</feature>
<protein>
    <recommendedName>
        <fullName evidence="6">Pentatricopeptide repeat-containing protein</fullName>
    </recommendedName>
</protein>
<dbReference type="Gene3D" id="1.25.40.10">
    <property type="entry name" value="Tetratricopeptide repeat domain"/>
    <property type="match status" value="3"/>
</dbReference>
<reference evidence="4" key="2">
    <citation type="submission" date="2021-03" db="UniProtKB">
        <authorList>
            <consortium name="EnsemblPlants"/>
        </authorList>
    </citation>
    <scope>IDENTIFICATION</scope>
</reference>
<name>A0A803KNK8_CHEQI</name>
<dbReference type="InterPro" id="IPR011990">
    <property type="entry name" value="TPR-like_helical_dom_sf"/>
</dbReference>
<dbReference type="PANTHER" id="PTHR47941">
    <property type="entry name" value="PENTATRICOPEPTIDE REPEAT-CONTAINING PROTEIN 3, MITOCHONDRIAL"/>
    <property type="match status" value="1"/>
</dbReference>
<evidence type="ECO:0000256" key="3">
    <source>
        <dbReference type="PROSITE-ProRule" id="PRU00708"/>
    </source>
</evidence>
<accession>A0A803KNK8</accession>
<dbReference type="AlphaFoldDB" id="A0A803KNK8"/>
<dbReference type="InterPro" id="IPR002885">
    <property type="entry name" value="PPR_rpt"/>
</dbReference>